<sequence>MAQITKKTSRAPTVRVMPGDYTGNPLSLRRRLSLRLILGGLDVTPKPLVYEVQLPEDMQEALQTPPKAPHISEITGTASSLHLTRSTPLELTPIHEPFTESEMKNFVLFDESPMSGVSAEVPPLPSNLCYVLQPQEPGIPEYPLPRSNIVITLRETATVFHMNLPPLNVDVKTEEGKEVESDNEYYEYITVGKGCHRNTKMAEVQTEYSVRKTRSTMALTVGVKDSCASANAWDLYHSYKKLDCV</sequence>
<gene>
    <name evidence="1" type="ORF">Cfor_02859</name>
</gene>
<name>A0A6L2PAP0_COPFO</name>
<reference evidence="2" key="1">
    <citation type="submission" date="2020-01" db="EMBL/GenBank/DDBJ databases">
        <title>Draft genome sequence of the Termite Coptotermes fromosanus.</title>
        <authorList>
            <person name="Itakura S."/>
            <person name="Yosikawa Y."/>
            <person name="Umezawa K."/>
        </authorList>
    </citation>
    <scope>NUCLEOTIDE SEQUENCE [LARGE SCALE GENOMIC DNA]</scope>
</reference>
<dbReference type="AlphaFoldDB" id="A0A6L2PAP0"/>
<dbReference type="OrthoDB" id="8193132at2759"/>
<organism evidence="1 2">
    <name type="scientific">Coptotermes formosanus</name>
    <name type="common">Formosan subterranean termite</name>
    <dbReference type="NCBI Taxonomy" id="36987"/>
    <lineage>
        <taxon>Eukaryota</taxon>
        <taxon>Metazoa</taxon>
        <taxon>Ecdysozoa</taxon>
        <taxon>Arthropoda</taxon>
        <taxon>Hexapoda</taxon>
        <taxon>Insecta</taxon>
        <taxon>Pterygota</taxon>
        <taxon>Neoptera</taxon>
        <taxon>Polyneoptera</taxon>
        <taxon>Dictyoptera</taxon>
        <taxon>Blattodea</taxon>
        <taxon>Blattoidea</taxon>
        <taxon>Termitoidae</taxon>
        <taxon>Rhinotermitidae</taxon>
        <taxon>Coptotermes</taxon>
    </lineage>
</organism>
<dbReference type="EMBL" id="BLKM01000142">
    <property type="protein sequence ID" value="GFG29469.1"/>
    <property type="molecule type" value="Genomic_DNA"/>
</dbReference>
<accession>A0A6L2PAP0</accession>
<proteinExistence type="predicted"/>
<dbReference type="InParanoid" id="A0A6L2PAP0"/>
<evidence type="ECO:0000313" key="1">
    <source>
        <dbReference type="EMBL" id="GFG29469.1"/>
    </source>
</evidence>
<dbReference type="Proteomes" id="UP000502823">
    <property type="component" value="Unassembled WGS sequence"/>
</dbReference>
<comment type="caution">
    <text evidence="1">The sequence shown here is derived from an EMBL/GenBank/DDBJ whole genome shotgun (WGS) entry which is preliminary data.</text>
</comment>
<protein>
    <submittedName>
        <fullName evidence="1">Uncharacterized protein</fullName>
    </submittedName>
</protein>
<evidence type="ECO:0000313" key="2">
    <source>
        <dbReference type="Proteomes" id="UP000502823"/>
    </source>
</evidence>
<keyword evidence="2" id="KW-1185">Reference proteome</keyword>